<gene>
    <name evidence="1" type="ORF">L6452_43333</name>
</gene>
<sequence length="135" mass="15003">MTGDDMVEFHGEDGGWVPVAHDGPIWAMRFSIDGLYIATVGEDNVTHVWEVLECKVMSMQDDNSSSGVRSDNKPPLPENSSMEAIEKKKKGKNSKNKWEVPDYAKAPEAIFGLSEKPICTFESHQEDVSDLIMVS</sequence>
<proteinExistence type="predicted"/>
<name>A0ACB8XLW1_ARCLA</name>
<reference evidence="2" key="1">
    <citation type="journal article" date="2022" name="Mol. Ecol. Resour.">
        <title>The genomes of chicory, endive, great burdock and yacon provide insights into Asteraceae palaeo-polyploidization history and plant inulin production.</title>
        <authorList>
            <person name="Fan W."/>
            <person name="Wang S."/>
            <person name="Wang H."/>
            <person name="Wang A."/>
            <person name="Jiang F."/>
            <person name="Liu H."/>
            <person name="Zhao H."/>
            <person name="Xu D."/>
            <person name="Zhang Y."/>
        </authorList>
    </citation>
    <scope>NUCLEOTIDE SEQUENCE [LARGE SCALE GENOMIC DNA]</scope>
    <source>
        <strain evidence="2">cv. Niubang</strain>
    </source>
</reference>
<accession>A0ACB8XLW1</accession>
<organism evidence="1 2">
    <name type="scientific">Arctium lappa</name>
    <name type="common">Greater burdock</name>
    <name type="synonym">Lappa major</name>
    <dbReference type="NCBI Taxonomy" id="4217"/>
    <lineage>
        <taxon>Eukaryota</taxon>
        <taxon>Viridiplantae</taxon>
        <taxon>Streptophyta</taxon>
        <taxon>Embryophyta</taxon>
        <taxon>Tracheophyta</taxon>
        <taxon>Spermatophyta</taxon>
        <taxon>Magnoliopsida</taxon>
        <taxon>eudicotyledons</taxon>
        <taxon>Gunneridae</taxon>
        <taxon>Pentapetalae</taxon>
        <taxon>asterids</taxon>
        <taxon>campanulids</taxon>
        <taxon>Asterales</taxon>
        <taxon>Asteraceae</taxon>
        <taxon>Carduoideae</taxon>
        <taxon>Cardueae</taxon>
        <taxon>Arctiinae</taxon>
        <taxon>Arctium</taxon>
    </lineage>
</organism>
<reference evidence="1 2" key="2">
    <citation type="journal article" date="2022" name="Mol. Ecol. Resour.">
        <title>The genomes of chicory, endive, great burdock and yacon provide insights into Asteraceae paleo-polyploidization history and plant inulin production.</title>
        <authorList>
            <person name="Fan W."/>
            <person name="Wang S."/>
            <person name="Wang H."/>
            <person name="Wang A."/>
            <person name="Jiang F."/>
            <person name="Liu H."/>
            <person name="Zhao H."/>
            <person name="Xu D."/>
            <person name="Zhang Y."/>
        </authorList>
    </citation>
    <scope>NUCLEOTIDE SEQUENCE [LARGE SCALE GENOMIC DNA]</scope>
    <source>
        <strain evidence="2">cv. Niubang</strain>
    </source>
</reference>
<evidence type="ECO:0000313" key="2">
    <source>
        <dbReference type="Proteomes" id="UP001055879"/>
    </source>
</evidence>
<comment type="caution">
    <text evidence="1">The sequence shown here is derived from an EMBL/GenBank/DDBJ whole genome shotgun (WGS) entry which is preliminary data.</text>
</comment>
<evidence type="ECO:0000313" key="1">
    <source>
        <dbReference type="EMBL" id="KAI3668256.1"/>
    </source>
</evidence>
<dbReference type="EMBL" id="CM042063">
    <property type="protein sequence ID" value="KAI3668256.1"/>
    <property type="molecule type" value="Genomic_DNA"/>
</dbReference>
<protein>
    <submittedName>
        <fullName evidence="1">Uncharacterized protein</fullName>
    </submittedName>
</protein>
<dbReference type="Proteomes" id="UP001055879">
    <property type="component" value="Linkage Group LG17"/>
</dbReference>
<keyword evidence="2" id="KW-1185">Reference proteome</keyword>